<proteinExistence type="predicted"/>
<protein>
    <submittedName>
        <fullName evidence="2">Uncharacterized protein</fullName>
    </submittedName>
</protein>
<keyword evidence="3" id="KW-1185">Reference proteome</keyword>
<evidence type="ECO:0000313" key="2">
    <source>
        <dbReference type="EMBL" id="GAA3724722.1"/>
    </source>
</evidence>
<dbReference type="Gene3D" id="3.30.390.10">
    <property type="entry name" value="Enolase-like, N-terminal domain"/>
    <property type="match status" value="1"/>
</dbReference>
<accession>A0ABP7ETX3</accession>
<dbReference type="Proteomes" id="UP001499884">
    <property type="component" value="Unassembled WGS sequence"/>
</dbReference>
<gene>
    <name evidence="2" type="ORF">GCM10023082_23380</name>
</gene>
<feature type="region of interest" description="Disordered" evidence="1">
    <location>
        <begin position="93"/>
        <end position="116"/>
    </location>
</feature>
<evidence type="ECO:0000256" key="1">
    <source>
        <dbReference type="SAM" id="MobiDB-lite"/>
    </source>
</evidence>
<comment type="caution">
    <text evidence="2">The sequence shown here is derived from an EMBL/GenBank/DDBJ whole genome shotgun (WGS) entry which is preliminary data.</text>
</comment>
<organism evidence="2 3">
    <name type="scientific">Streptomyces tremellae</name>
    <dbReference type="NCBI Taxonomy" id="1124239"/>
    <lineage>
        <taxon>Bacteria</taxon>
        <taxon>Bacillati</taxon>
        <taxon>Actinomycetota</taxon>
        <taxon>Actinomycetes</taxon>
        <taxon>Kitasatosporales</taxon>
        <taxon>Streptomycetaceae</taxon>
        <taxon>Streptomyces</taxon>
    </lineage>
</organism>
<dbReference type="InterPro" id="IPR029017">
    <property type="entry name" value="Enolase-like_N"/>
</dbReference>
<sequence length="116" mass="11796">MTCGFPAGLPARATLTGARAGRVPGDAGHLTAHDTVSWAGLPAVRLPLAVPVGDVRALAGPSRPMTEVGLPFADIATAHGRHGLRLHVRHVRQRGGGSGRFTHDAGAGPPPAPADR</sequence>
<evidence type="ECO:0000313" key="3">
    <source>
        <dbReference type="Proteomes" id="UP001499884"/>
    </source>
</evidence>
<dbReference type="EMBL" id="BAABEP010000012">
    <property type="protein sequence ID" value="GAA3724722.1"/>
    <property type="molecule type" value="Genomic_DNA"/>
</dbReference>
<name>A0ABP7ETX3_9ACTN</name>
<reference evidence="3" key="1">
    <citation type="journal article" date="2019" name="Int. J. Syst. Evol. Microbiol.">
        <title>The Global Catalogue of Microorganisms (GCM) 10K type strain sequencing project: providing services to taxonomists for standard genome sequencing and annotation.</title>
        <authorList>
            <consortium name="The Broad Institute Genomics Platform"/>
            <consortium name="The Broad Institute Genome Sequencing Center for Infectious Disease"/>
            <person name="Wu L."/>
            <person name="Ma J."/>
        </authorList>
    </citation>
    <scope>NUCLEOTIDE SEQUENCE [LARGE SCALE GENOMIC DNA]</scope>
    <source>
        <strain evidence="3">JCM 30846</strain>
    </source>
</reference>